<evidence type="ECO:0000313" key="4">
    <source>
        <dbReference type="Proteomes" id="UP000077115"/>
    </source>
</evidence>
<dbReference type="OrthoDB" id="2178274at2759"/>
<reference evidence="3 4" key="1">
    <citation type="submission" date="2006-10" db="EMBL/GenBank/DDBJ databases">
        <title>The Genome Sequence of Batrachochytrium dendrobatidis JEL423.</title>
        <authorList>
            <consortium name="The Broad Institute Genome Sequencing Platform"/>
            <person name="Birren B."/>
            <person name="Lander E."/>
            <person name="Galagan J."/>
            <person name="Cuomo C."/>
            <person name="Devon K."/>
            <person name="Jaffe D."/>
            <person name="Butler J."/>
            <person name="Alvarez P."/>
            <person name="Gnerre S."/>
            <person name="Grabherr M."/>
            <person name="Kleber M."/>
            <person name="Mauceli E."/>
            <person name="Brockman W."/>
            <person name="Young S."/>
            <person name="LaButti K."/>
            <person name="Sykes S."/>
            <person name="DeCaprio D."/>
            <person name="Crawford M."/>
            <person name="Koehrsen M."/>
            <person name="Engels R."/>
            <person name="Montgomery P."/>
            <person name="Pearson M."/>
            <person name="Howarth C."/>
            <person name="Larson L."/>
            <person name="White J."/>
            <person name="O'Leary S."/>
            <person name="Kodira C."/>
            <person name="Zeng Q."/>
            <person name="Yandava C."/>
            <person name="Alvarado L."/>
            <person name="Longcore J."/>
            <person name="James T."/>
        </authorList>
    </citation>
    <scope>NUCLEOTIDE SEQUENCE [LARGE SCALE GENOMIC DNA]</scope>
    <source>
        <strain evidence="3 4">JEL423</strain>
    </source>
</reference>
<feature type="compositionally biased region" description="Polar residues" evidence="1">
    <location>
        <begin position="855"/>
        <end position="865"/>
    </location>
</feature>
<evidence type="ECO:0000313" key="3">
    <source>
        <dbReference type="EMBL" id="OAJ37470.1"/>
    </source>
</evidence>
<evidence type="ECO:0000256" key="1">
    <source>
        <dbReference type="SAM" id="MobiDB-lite"/>
    </source>
</evidence>
<proteinExistence type="predicted"/>
<dbReference type="EMBL" id="DS022300">
    <property type="protein sequence ID" value="OAJ37470.1"/>
    <property type="molecule type" value="Genomic_DNA"/>
</dbReference>
<protein>
    <submittedName>
        <fullName evidence="3">Uncharacterized protein</fullName>
    </submittedName>
</protein>
<feature type="transmembrane region" description="Helical" evidence="2">
    <location>
        <begin position="428"/>
        <end position="449"/>
    </location>
</feature>
<reference evidence="3 4" key="2">
    <citation type="submission" date="2016-05" db="EMBL/GenBank/DDBJ databases">
        <title>Lineage-specific infection strategies underlie the spectrum of fungal disease in amphibians.</title>
        <authorList>
            <person name="Cuomo C.A."/>
            <person name="Farrer R.A."/>
            <person name="James T."/>
            <person name="Longcore J."/>
            <person name="Birren B."/>
        </authorList>
    </citation>
    <scope>NUCLEOTIDE SEQUENCE [LARGE SCALE GENOMIC DNA]</scope>
    <source>
        <strain evidence="3 4">JEL423</strain>
    </source>
</reference>
<feature type="region of interest" description="Disordered" evidence="1">
    <location>
        <begin position="828"/>
        <end position="882"/>
    </location>
</feature>
<feature type="compositionally biased region" description="Polar residues" evidence="1">
    <location>
        <begin position="829"/>
        <end position="839"/>
    </location>
</feature>
<feature type="transmembrane region" description="Helical" evidence="2">
    <location>
        <begin position="738"/>
        <end position="757"/>
    </location>
</feature>
<dbReference type="VEuPathDB" id="FungiDB:BDEG_21485"/>
<keyword evidence="2" id="KW-1133">Transmembrane helix</keyword>
<keyword evidence="2" id="KW-0472">Membrane</keyword>
<feature type="compositionally biased region" description="Basic and acidic residues" evidence="1">
    <location>
        <begin position="791"/>
        <end position="805"/>
    </location>
</feature>
<accession>A0A177WD02</accession>
<sequence length="882" mass="96469">MQELYRRYIPATKNDVFLYSDSPSGLSLLSNVARVFRTTLRIQPDSYTNIPISTSTINISDLASYFPGYGFLVAILFCMALYLIAAAIYNWSVYACCVRRIFRSETRGLPSASSKFIIKLGISLLTLILIILVLGNYQASRFITITGSAFQSTSIQLVQSLSKIANTIPSDIDAGFIDLILTVKNVTQYSPVTAQDVTRLATVSNASIQGYFTSLSDSERYRVALNSSLVQGGTDQTSAITGLTSVQAYYDALMLAIQAINSAYIAIPGSNNQYYAIQASQKLNPTDISTNMTILNAYFGSFPSLNELYSQFPENLTAMLSDGQAIANNTTDSLSTVIYTSLEALVRLIASAVVSRKFSTISPIDIYTVAISMSLDSFTLKLQTIMPSISTINVYRQLAQLSLTALVLLFFFMWWIEIFLGNAVCIRAQIIAASFVFSLVVFVTIAYFVSTALLAEGCRMTFDESPPVIQKYLDYPIATSTINNLLIVRNVCMSNKTLLSAGVELGAIDANQANITSQMMMTIPSVQAPPQLNVETYLPISTPPAQFFTNVTAFNISTLNTSNLTMLTAMSIPALKNALSTLRSIVSNMQSSYTVSDLQYTGGATNADKNNSLIDFRSRCTTIISGIDNLGGSTLDWFSANTTSLVSDVSNLSSTTTQYQNSTTTAISYYTELTAIVRNYSIGLSSNVSILMADTMSTSISNSYLRLSDQLNCFSMAQQAYTLQDQVCGVGLADLDSIWFIFLLMSIVITVTIPLIMHATKTLMYNQKELAKPKPRSKPLDKLQQKSANRTHPEILKSSRRHGESRNSSVSYVSRDDNAHEFNAGVARASTTSSFSGTDQDVGEISPGVGIPLNSRYQGYNAPTSRNHERLSLKPLVPSNRR</sequence>
<dbReference type="Proteomes" id="UP000077115">
    <property type="component" value="Unassembled WGS sequence"/>
</dbReference>
<feature type="region of interest" description="Disordered" evidence="1">
    <location>
        <begin position="770"/>
        <end position="814"/>
    </location>
</feature>
<name>A0A177WD02_BATDL</name>
<keyword evidence="2" id="KW-0812">Transmembrane</keyword>
<dbReference type="AlphaFoldDB" id="A0A177WD02"/>
<feature type="transmembrane region" description="Helical" evidence="2">
    <location>
        <begin position="398"/>
        <end position="416"/>
    </location>
</feature>
<gene>
    <name evidence="3" type="ORF">BDEG_21485</name>
</gene>
<feature type="transmembrane region" description="Helical" evidence="2">
    <location>
        <begin position="116"/>
        <end position="137"/>
    </location>
</feature>
<organism evidence="3 4">
    <name type="scientific">Batrachochytrium dendrobatidis (strain JEL423)</name>
    <dbReference type="NCBI Taxonomy" id="403673"/>
    <lineage>
        <taxon>Eukaryota</taxon>
        <taxon>Fungi</taxon>
        <taxon>Fungi incertae sedis</taxon>
        <taxon>Chytridiomycota</taxon>
        <taxon>Chytridiomycota incertae sedis</taxon>
        <taxon>Chytridiomycetes</taxon>
        <taxon>Rhizophydiales</taxon>
        <taxon>Rhizophydiales incertae sedis</taxon>
        <taxon>Batrachochytrium</taxon>
    </lineage>
</organism>
<feature type="transmembrane region" description="Helical" evidence="2">
    <location>
        <begin position="69"/>
        <end position="95"/>
    </location>
</feature>
<evidence type="ECO:0000256" key="2">
    <source>
        <dbReference type="SAM" id="Phobius"/>
    </source>
</evidence>